<evidence type="ECO:0000259" key="2">
    <source>
        <dbReference type="Pfam" id="PF25917"/>
    </source>
</evidence>
<dbReference type="InterPro" id="IPR058625">
    <property type="entry name" value="MdtA-like_BSH"/>
</dbReference>
<dbReference type="SUPFAM" id="SSF111369">
    <property type="entry name" value="HlyD-like secretion proteins"/>
    <property type="match status" value="1"/>
</dbReference>
<dbReference type="PANTHER" id="PTHR30469">
    <property type="entry name" value="MULTIDRUG RESISTANCE PROTEIN MDTA"/>
    <property type="match status" value="1"/>
</dbReference>
<evidence type="ECO:0000256" key="1">
    <source>
        <dbReference type="ARBA" id="ARBA00009477"/>
    </source>
</evidence>
<organism evidence="4 5">
    <name type="scientific">Psychromonas ingrahamii (strain DSM 17664 / CCUG 51855 / 37)</name>
    <dbReference type="NCBI Taxonomy" id="357804"/>
    <lineage>
        <taxon>Bacteria</taxon>
        <taxon>Pseudomonadati</taxon>
        <taxon>Pseudomonadota</taxon>
        <taxon>Gammaproteobacteria</taxon>
        <taxon>Alteromonadales</taxon>
        <taxon>Psychromonadaceae</taxon>
        <taxon>Psychromonas</taxon>
    </lineage>
</organism>
<dbReference type="EMBL" id="CP000510">
    <property type="protein sequence ID" value="ABM02710.1"/>
    <property type="molecule type" value="Genomic_DNA"/>
</dbReference>
<dbReference type="AlphaFoldDB" id="A1ST95"/>
<dbReference type="STRING" id="357804.Ping_0868"/>
<dbReference type="Gene3D" id="2.40.50.100">
    <property type="match status" value="1"/>
</dbReference>
<dbReference type="GO" id="GO:1990281">
    <property type="term" value="C:efflux pump complex"/>
    <property type="evidence" value="ECO:0007669"/>
    <property type="project" value="TreeGrafter"/>
</dbReference>
<dbReference type="PANTHER" id="PTHR30469:SF29">
    <property type="entry name" value="BLR2860 PROTEIN"/>
    <property type="match status" value="1"/>
</dbReference>
<name>A1ST95_PSYIN</name>
<proteinExistence type="inferred from homology"/>
<dbReference type="InterPro" id="IPR006143">
    <property type="entry name" value="RND_pump_MFP"/>
</dbReference>
<dbReference type="InterPro" id="IPR058792">
    <property type="entry name" value="Beta-barrel_RND_2"/>
</dbReference>
<evidence type="ECO:0000313" key="4">
    <source>
        <dbReference type="EMBL" id="ABM02710.1"/>
    </source>
</evidence>
<dbReference type="Pfam" id="PF25917">
    <property type="entry name" value="BSH_RND"/>
    <property type="match status" value="1"/>
</dbReference>
<protein>
    <submittedName>
        <fullName evidence="4">Efflux transporter, RND family, MFP subunit</fullName>
    </submittedName>
</protein>
<keyword evidence="5" id="KW-1185">Reference proteome</keyword>
<dbReference type="GO" id="GO:0015562">
    <property type="term" value="F:efflux transmembrane transporter activity"/>
    <property type="evidence" value="ECO:0007669"/>
    <property type="project" value="TreeGrafter"/>
</dbReference>
<dbReference type="Proteomes" id="UP000000639">
    <property type="component" value="Chromosome"/>
</dbReference>
<feature type="domain" description="Multidrug resistance protein MdtA-like barrel-sandwich hybrid" evidence="2">
    <location>
        <begin position="79"/>
        <end position="198"/>
    </location>
</feature>
<gene>
    <name evidence="4" type="ordered locus">Ping_0868</name>
</gene>
<dbReference type="Gene3D" id="2.40.30.170">
    <property type="match status" value="1"/>
</dbReference>
<dbReference type="HOGENOM" id="CLU_018816_0_1_6"/>
<dbReference type="KEGG" id="pin:Ping_0868"/>
<dbReference type="OrthoDB" id="9806939at2"/>
<sequence length="358" mass="39923">MFARIAYFFSLRPYWLALLISLLLFLWMFSGSEENRSPTAVKKPQENFPQVQITHFIPRQMTKSLTLYAHSEAESHIIVRAEVAGGISKTYVEKGNYVEINNNLAEIDKNEHPFRFEQAKALLYERQLNYNAVKLLNAKGLQADIYLAEANSLLLAAKSNLALLGLTLKNTHITAPFTGVLQEKFVEQGDYVKVGDPLFSLENIDPIVFRGDTTEHYVNQLSLNQEVRATLLSAEVLTGKLTYIASMADPQSSTFRVEAQFANPNRKIFSGMSAQLSIPLYSVQAIYLSPSALALDKEGNLGVKLVQNERVSFKKINLVEADINGVWLTGFAGEVDIITLGQGFVKSGDRVQAIIVEK</sequence>
<evidence type="ECO:0000313" key="5">
    <source>
        <dbReference type="Proteomes" id="UP000000639"/>
    </source>
</evidence>
<comment type="similarity">
    <text evidence="1">Belongs to the membrane fusion protein (MFP) (TC 8.A.1) family.</text>
</comment>
<reference evidence="4 5" key="1">
    <citation type="submission" date="2007-01" db="EMBL/GenBank/DDBJ databases">
        <title>Complete sequence of Psychromonas ingrahamii 37.</title>
        <authorList>
            <consortium name="US DOE Joint Genome Institute"/>
            <person name="Copeland A."/>
            <person name="Lucas S."/>
            <person name="Lapidus A."/>
            <person name="Barry K."/>
            <person name="Detter J.C."/>
            <person name="Glavina del Rio T."/>
            <person name="Hammon N."/>
            <person name="Israni S."/>
            <person name="Dalin E."/>
            <person name="Tice H."/>
            <person name="Pitluck S."/>
            <person name="Thompson L.S."/>
            <person name="Brettin T."/>
            <person name="Bruce D."/>
            <person name="Han C."/>
            <person name="Tapia R."/>
            <person name="Schmutz J."/>
            <person name="Larimer F."/>
            <person name="Land M."/>
            <person name="Hauser L."/>
            <person name="Kyrpides N."/>
            <person name="Ivanova N."/>
            <person name="Staley J."/>
            <person name="Richardson P."/>
        </authorList>
    </citation>
    <scope>NUCLEOTIDE SEQUENCE [LARGE SCALE GENOMIC DNA]</scope>
    <source>
        <strain evidence="4 5">37</strain>
    </source>
</reference>
<dbReference type="NCBIfam" id="TIGR01730">
    <property type="entry name" value="RND_mfp"/>
    <property type="match status" value="1"/>
</dbReference>
<dbReference type="Pfam" id="PF25954">
    <property type="entry name" value="Beta-barrel_RND_2"/>
    <property type="match status" value="1"/>
</dbReference>
<accession>A1ST95</accession>
<dbReference type="eggNOG" id="COG0845">
    <property type="taxonomic scope" value="Bacteria"/>
</dbReference>
<feature type="domain" description="CusB-like beta-barrel" evidence="3">
    <location>
        <begin position="214"/>
        <end position="278"/>
    </location>
</feature>
<evidence type="ECO:0000259" key="3">
    <source>
        <dbReference type="Pfam" id="PF25954"/>
    </source>
</evidence>
<dbReference type="RefSeq" id="WP_011769273.1">
    <property type="nucleotide sequence ID" value="NC_008709.1"/>
</dbReference>
<dbReference type="Gene3D" id="1.10.287.470">
    <property type="entry name" value="Helix hairpin bin"/>
    <property type="match status" value="1"/>
</dbReference>